<gene>
    <name evidence="4" type="ORF">WJX73_001034</name>
</gene>
<dbReference type="CDD" id="cd03801">
    <property type="entry name" value="GT4_PimA-like"/>
    <property type="match status" value="1"/>
</dbReference>
<dbReference type="AlphaFoldDB" id="A0AAW1PUE4"/>
<reference evidence="4 5" key="1">
    <citation type="journal article" date="2024" name="Nat. Commun.">
        <title>Phylogenomics reveals the evolutionary origins of lichenization in chlorophyte algae.</title>
        <authorList>
            <person name="Puginier C."/>
            <person name="Libourel C."/>
            <person name="Otte J."/>
            <person name="Skaloud P."/>
            <person name="Haon M."/>
            <person name="Grisel S."/>
            <person name="Petersen M."/>
            <person name="Berrin J.G."/>
            <person name="Delaux P.M."/>
            <person name="Dal Grande F."/>
            <person name="Keller J."/>
        </authorList>
    </citation>
    <scope>NUCLEOTIDE SEQUENCE [LARGE SCALE GENOMIC DNA]</scope>
    <source>
        <strain evidence="4 5">SAG 2036</strain>
    </source>
</reference>
<accession>A0AAW1PUE4</accession>
<dbReference type="Pfam" id="PF00534">
    <property type="entry name" value="Glycos_transf_1"/>
    <property type="match status" value="1"/>
</dbReference>
<dbReference type="Gene3D" id="3.40.50.2000">
    <property type="entry name" value="Glycogen Phosphorylase B"/>
    <property type="match status" value="2"/>
</dbReference>
<feature type="compositionally biased region" description="Basic and acidic residues" evidence="2">
    <location>
        <begin position="851"/>
        <end position="863"/>
    </location>
</feature>
<sequence>MFQSKTRRLEMQTRNHTCRALFVCVLLAYPAQLRFAHGAEGFRNRKSSAAAAHGREQAALLAAEAGTLGTHLGGNAEPASARLLTAGLADPFPEPTAANPYKVCIMTADFWGLKNAGGTATAYHLMASVLAKHPGLQVTMVQITERHKKICDEGTRTARHGFKIACPEKHHYEPEVAESLPFEKASHAALAWLRQNQDKCDVVHGHEWGGVFVSVITALHFRQLPAGLRFVVETHGGHIWSQLGESLHPVDAVQLRIDNAERMANQLNDIEISPTKYMLSYLRQRGWKLPDATLTIPNVLPEMEGGLPSEKPVWRIAFFSRLEERKGIRMFIEAVNLLKPAKWPRFEVSIVGAESVIDTVPSSKWLAAKTANWTAWKTIVRTDAPRDEALDIISAPGTLVVLCSGVDNMPYVVAEAAAKGIPMLVCDTGGVLELFDDKQYRGNVVYKHSAAALAERIGAVLEAGKVPLVRLREQVMHGRTQWLRWHLEWATRRTEFLQADRTLEQEAQAASKHPAQVIQLQEGHLALDAWRSICSTGMGGQREDALLLMPPGYQLLNEGDNLALISRLLWLTQRKHDGIGALTFGTHLPNNRVAFASSPSYMYYDGDHEKCMDLVPIALSRESFCRHYQGDARVFRLYAPWILAMFLEHAHKQVHSFPQVLFNATNWTMTGRANCAMDSAPQARVGDYRRAAFALFRDADEMLREELLGSEARPLVSYEHDLTTAQGHKGWQYGYAKAGGGGNLTLQPLEFVKGASDLAQDGQWSCPLPAGQTEGDMFPWVRAQQIHPCTTGHCCYGPERAAVAVQLTSFFYAPEAKLVLSWEAFTMCGDGIDITATFRPAAGGPTQELVKQSHDPVSEDSKPQRHRIEHQMDFAPGDQILLVVDPRQTQDCDGVYVAEFKIWPKSQDS</sequence>
<dbReference type="PANTHER" id="PTHR12526">
    <property type="entry name" value="GLYCOSYLTRANSFERASE"/>
    <property type="match status" value="1"/>
</dbReference>
<keyword evidence="1" id="KW-0808">Transferase</keyword>
<dbReference type="GO" id="GO:0016757">
    <property type="term" value="F:glycosyltransferase activity"/>
    <property type="evidence" value="ECO:0007669"/>
    <property type="project" value="UniProtKB-KW"/>
</dbReference>
<dbReference type="Proteomes" id="UP001465755">
    <property type="component" value="Unassembled WGS sequence"/>
</dbReference>
<evidence type="ECO:0000256" key="2">
    <source>
        <dbReference type="SAM" id="MobiDB-lite"/>
    </source>
</evidence>
<protein>
    <recommendedName>
        <fullName evidence="3">Glycosyl transferase family 1 domain-containing protein</fullName>
    </recommendedName>
</protein>
<dbReference type="InterPro" id="IPR001296">
    <property type="entry name" value="Glyco_trans_1"/>
</dbReference>
<keyword evidence="1" id="KW-0328">Glycosyltransferase</keyword>
<dbReference type="EMBL" id="JALJOQ010000004">
    <property type="protein sequence ID" value="KAK9813475.1"/>
    <property type="molecule type" value="Genomic_DNA"/>
</dbReference>
<evidence type="ECO:0000313" key="5">
    <source>
        <dbReference type="Proteomes" id="UP001465755"/>
    </source>
</evidence>
<evidence type="ECO:0000259" key="3">
    <source>
        <dbReference type="Pfam" id="PF00534"/>
    </source>
</evidence>
<keyword evidence="5" id="KW-1185">Reference proteome</keyword>
<proteinExistence type="predicted"/>
<feature type="domain" description="Glycosyl transferase family 1" evidence="3">
    <location>
        <begin position="314"/>
        <end position="464"/>
    </location>
</feature>
<comment type="caution">
    <text evidence="4">The sequence shown here is derived from an EMBL/GenBank/DDBJ whole genome shotgun (WGS) entry which is preliminary data.</text>
</comment>
<evidence type="ECO:0000313" key="4">
    <source>
        <dbReference type="EMBL" id="KAK9813475.1"/>
    </source>
</evidence>
<evidence type="ECO:0000256" key="1">
    <source>
        <dbReference type="ARBA" id="ARBA00022676"/>
    </source>
</evidence>
<name>A0AAW1PUE4_9CHLO</name>
<organism evidence="4 5">
    <name type="scientific">Symbiochloris irregularis</name>
    <dbReference type="NCBI Taxonomy" id="706552"/>
    <lineage>
        <taxon>Eukaryota</taxon>
        <taxon>Viridiplantae</taxon>
        <taxon>Chlorophyta</taxon>
        <taxon>core chlorophytes</taxon>
        <taxon>Trebouxiophyceae</taxon>
        <taxon>Trebouxiales</taxon>
        <taxon>Trebouxiaceae</taxon>
        <taxon>Symbiochloris</taxon>
    </lineage>
</organism>
<dbReference type="SUPFAM" id="SSF53756">
    <property type="entry name" value="UDP-Glycosyltransferase/glycogen phosphorylase"/>
    <property type="match status" value="1"/>
</dbReference>
<feature type="region of interest" description="Disordered" evidence="2">
    <location>
        <begin position="844"/>
        <end position="866"/>
    </location>
</feature>